<sequence>MDLDTARSTLEAAGFTVGDTDRDNSETAASASTVVETSPAAGTSTDPEDATVDIVLPGKVTVPDVEGMTVAQARETLKGVGLKINARERDDARLITRQRPSAGDDARVDSTVRVTLER</sequence>
<gene>
    <name evidence="3" type="ORF">QP029_13165</name>
</gene>
<evidence type="ECO:0000256" key="1">
    <source>
        <dbReference type="SAM" id="MobiDB-lite"/>
    </source>
</evidence>
<evidence type="ECO:0000313" key="3">
    <source>
        <dbReference type="EMBL" id="WIM70112.1"/>
    </source>
</evidence>
<dbReference type="Pfam" id="PF03793">
    <property type="entry name" value="PASTA"/>
    <property type="match status" value="2"/>
</dbReference>
<name>A0ABY8VM95_9CORY</name>
<dbReference type="SUPFAM" id="SSF54184">
    <property type="entry name" value="Penicillin-binding protein 2x (pbp-2x), c-terminal domain"/>
    <property type="match status" value="1"/>
</dbReference>
<reference evidence="3 4" key="1">
    <citation type="submission" date="2023-05" db="EMBL/GenBank/DDBJ databases">
        <title>Corynebacterium suedekumii sp. nov. and Corynebacterium breve sp. nov. isolated from raw cow's milk.</title>
        <authorList>
            <person name="Baer M.K."/>
            <person name="Mehl L."/>
            <person name="Hellmuth R."/>
            <person name="Marke G."/>
            <person name="Lipski A."/>
        </authorList>
    </citation>
    <scope>NUCLEOTIDE SEQUENCE [LARGE SCALE GENOMIC DNA]</scope>
    <source>
        <strain evidence="3 4">LM112</strain>
    </source>
</reference>
<feature type="domain" description="PASTA" evidence="2">
    <location>
        <begin position="59"/>
        <end position="118"/>
    </location>
</feature>
<evidence type="ECO:0000313" key="4">
    <source>
        <dbReference type="Proteomes" id="UP001238805"/>
    </source>
</evidence>
<accession>A0ABY8VM95</accession>
<dbReference type="Gene3D" id="3.30.10.20">
    <property type="match status" value="2"/>
</dbReference>
<feature type="region of interest" description="Disordered" evidence="1">
    <location>
        <begin position="99"/>
        <end position="118"/>
    </location>
</feature>
<dbReference type="InterPro" id="IPR005543">
    <property type="entry name" value="PASTA_dom"/>
</dbReference>
<dbReference type="SMART" id="SM00740">
    <property type="entry name" value="PASTA"/>
    <property type="match status" value="2"/>
</dbReference>
<feature type="compositionally biased region" description="Polar residues" evidence="1">
    <location>
        <begin position="26"/>
        <end position="45"/>
    </location>
</feature>
<feature type="compositionally biased region" description="Basic and acidic residues" evidence="1">
    <location>
        <begin position="102"/>
        <end position="118"/>
    </location>
</feature>
<dbReference type="Proteomes" id="UP001238805">
    <property type="component" value="Chromosome"/>
</dbReference>
<protein>
    <submittedName>
        <fullName evidence="3">PASTA domain-containing protein</fullName>
    </submittedName>
</protein>
<dbReference type="EMBL" id="CP126970">
    <property type="protein sequence ID" value="WIM70112.1"/>
    <property type="molecule type" value="Genomic_DNA"/>
</dbReference>
<dbReference type="PROSITE" id="PS51178">
    <property type="entry name" value="PASTA"/>
    <property type="match status" value="2"/>
</dbReference>
<proteinExistence type="predicted"/>
<keyword evidence="4" id="KW-1185">Reference proteome</keyword>
<feature type="region of interest" description="Disordered" evidence="1">
    <location>
        <begin position="1"/>
        <end position="50"/>
    </location>
</feature>
<evidence type="ECO:0000259" key="2">
    <source>
        <dbReference type="PROSITE" id="PS51178"/>
    </source>
</evidence>
<organism evidence="3 4">
    <name type="scientific">Corynebacterium suedekumii</name>
    <dbReference type="NCBI Taxonomy" id="3049801"/>
    <lineage>
        <taxon>Bacteria</taxon>
        <taxon>Bacillati</taxon>
        <taxon>Actinomycetota</taxon>
        <taxon>Actinomycetes</taxon>
        <taxon>Mycobacteriales</taxon>
        <taxon>Corynebacteriaceae</taxon>
        <taxon>Corynebacterium</taxon>
    </lineage>
</organism>
<dbReference type="CDD" id="cd06577">
    <property type="entry name" value="PASTA_pknB"/>
    <property type="match status" value="2"/>
</dbReference>
<feature type="domain" description="PASTA" evidence="2">
    <location>
        <begin position="1"/>
        <end position="58"/>
    </location>
</feature>